<protein>
    <submittedName>
        <fullName evidence="3">DUF748 domain-containing protein</fullName>
    </submittedName>
</protein>
<keyword evidence="2" id="KW-0812">Transmembrane</keyword>
<evidence type="ECO:0000313" key="4">
    <source>
        <dbReference type="Proteomes" id="UP000737113"/>
    </source>
</evidence>
<dbReference type="Pfam" id="PF05359">
    <property type="entry name" value="DUF748"/>
    <property type="match status" value="2"/>
</dbReference>
<comment type="caution">
    <text evidence="3">The sequence shown here is derived from an EMBL/GenBank/DDBJ whole genome shotgun (WGS) entry which is preliminary data.</text>
</comment>
<dbReference type="GO" id="GO:0005886">
    <property type="term" value="C:plasma membrane"/>
    <property type="evidence" value="ECO:0007669"/>
    <property type="project" value="TreeGrafter"/>
</dbReference>
<dbReference type="RefSeq" id="WP_169563003.1">
    <property type="nucleotide sequence ID" value="NZ_JAAXYH010000002.1"/>
</dbReference>
<evidence type="ECO:0000256" key="1">
    <source>
        <dbReference type="SAM" id="MobiDB-lite"/>
    </source>
</evidence>
<dbReference type="InterPro" id="IPR052894">
    <property type="entry name" value="AsmA-related"/>
</dbReference>
<dbReference type="Proteomes" id="UP000737113">
    <property type="component" value="Unassembled WGS sequence"/>
</dbReference>
<dbReference type="GO" id="GO:0090313">
    <property type="term" value="P:regulation of protein targeting to membrane"/>
    <property type="evidence" value="ECO:0007669"/>
    <property type="project" value="TreeGrafter"/>
</dbReference>
<evidence type="ECO:0000256" key="2">
    <source>
        <dbReference type="SAM" id="Phobius"/>
    </source>
</evidence>
<name>A0A972FW23_9GAMM</name>
<feature type="transmembrane region" description="Helical" evidence="2">
    <location>
        <begin position="21"/>
        <end position="44"/>
    </location>
</feature>
<gene>
    <name evidence="3" type="ORF">HC757_03940</name>
</gene>
<organism evidence="3 4">
    <name type="scientific">Shewanella salipaludis</name>
    <dbReference type="NCBI Taxonomy" id="2723052"/>
    <lineage>
        <taxon>Bacteria</taxon>
        <taxon>Pseudomonadati</taxon>
        <taxon>Pseudomonadota</taxon>
        <taxon>Gammaproteobacteria</taxon>
        <taxon>Alteromonadales</taxon>
        <taxon>Shewanellaceae</taxon>
        <taxon>Shewanella</taxon>
    </lineage>
</organism>
<reference evidence="3" key="1">
    <citation type="submission" date="2020-04" db="EMBL/GenBank/DDBJ databases">
        <title>Description of Shewanella salipaludis sp. nov., isolated from a salt marsh.</title>
        <authorList>
            <person name="Park S."/>
            <person name="Yoon J.-H."/>
        </authorList>
    </citation>
    <scope>NUCLEOTIDE SEQUENCE</scope>
    <source>
        <strain evidence="3">SHSM-M6</strain>
    </source>
</reference>
<keyword evidence="4" id="KW-1185">Reference proteome</keyword>
<dbReference type="EMBL" id="JAAXYH010000002">
    <property type="protein sequence ID" value="NMH64318.1"/>
    <property type="molecule type" value="Genomic_DNA"/>
</dbReference>
<feature type="region of interest" description="Disordered" evidence="1">
    <location>
        <begin position="371"/>
        <end position="392"/>
    </location>
</feature>
<evidence type="ECO:0000313" key="3">
    <source>
        <dbReference type="EMBL" id="NMH64318.1"/>
    </source>
</evidence>
<dbReference type="InterPro" id="IPR008023">
    <property type="entry name" value="DUF748"/>
</dbReference>
<accession>A0A972FW23</accession>
<dbReference type="PANTHER" id="PTHR30441">
    <property type="entry name" value="DUF748 DOMAIN-CONTAINING PROTEIN"/>
    <property type="match status" value="1"/>
</dbReference>
<dbReference type="PANTHER" id="PTHR30441:SF8">
    <property type="entry name" value="DUF748 DOMAIN-CONTAINING PROTEIN"/>
    <property type="match status" value="1"/>
</dbReference>
<sequence>MRIKLSSFTQRFFRLPRAMRVAGYCLLGYLLYAALLGLLTPYLLKTQAPAKLSELLGRPVSIAEIKINPFLLDAEIRRFRVDAVDHADFAAIDRLSVEVNFWRSVFQQTLDLERLQIAGLSANLARLSDAPQASFNFSDLLTRFQSEAPPATPAAETAALMPVKIADFELTGATLRLEDKVTGGILSYPEINLQLTQFDSRGLLARAEADARAINSYALQIDDQDEARIGLQGQFQLQPLRVMGELQLERLQLTRFWPFVAAEFAARLDSGQLGLKSHYQLSQDKDQQLQLQSDQGHLSLERLEFSHREQTLLVLPEFVLDDIAVDLAAQRVTIADSRTRGLMLKAAIDKDGVDLLPLFMPKFLALSQQESPKAAQVKPEPQAEAQTATEMASDAATGNITAKAAAEANWLVTLGGFTLQDYDINLSEQGLAQTQVQWRIYPLNLSTGEIRSDLSQAVDYELSLELNQQGKLQAQGRADLLQQTLDTKIALTQLALAQFEPYISPFLSIDIDSGSLSTQGELRADAAGKAIYKGSARVDELLIRDKQLKAPLLQWQSLAVEQLAFDAGARQLTIDTLAFAEPYAKVIIAEDRSTNIGNLVVAQAAQPSAAEAATPVTAQAESGETSTKDATAAEDFNVTIDQISFANGSAFFADNSISPNFAASIESLEGQISALSSTPGTKASVDIRGKIDKYAPVTLKGDINPLLEQPFLDLDLDFKNVELTSVNPYSGTYAGYYIDKGQLSLALNYQLENNQLKGKNHLVIDQLELGKPSDSDLATSLPVTLAVALLQDRNGVIDLGMEVSGDLDSPDFSIGGIVLTAFTNVITKAVTAPFSLLAGLFGSEEALDKIHFAAGMATLEASEGEKLAILAKALADRPKLTVSIMAGVDAKNDSQALAEAQMKRQLAEIAAIEVEALPAKLSASHFPIQGPLSVALQQLYLRLLEAEPADIKAKILAEAGEQELTEETLLTRWHLALYNLCRNAIKLGEDDLGDLAQARSKAVKAYLVDTQGVAPERVFLLESRINLSQNAQEAQLTLGAE</sequence>
<keyword evidence="2" id="KW-1133">Transmembrane helix</keyword>
<keyword evidence="2" id="KW-0472">Membrane</keyword>
<dbReference type="AlphaFoldDB" id="A0A972FW23"/>
<proteinExistence type="predicted"/>